<organism evidence="1 2">
    <name type="scientific">Melastoma candidum</name>
    <dbReference type="NCBI Taxonomy" id="119954"/>
    <lineage>
        <taxon>Eukaryota</taxon>
        <taxon>Viridiplantae</taxon>
        <taxon>Streptophyta</taxon>
        <taxon>Embryophyta</taxon>
        <taxon>Tracheophyta</taxon>
        <taxon>Spermatophyta</taxon>
        <taxon>Magnoliopsida</taxon>
        <taxon>eudicotyledons</taxon>
        <taxon>Gunneridae</taxon>
        <taxon>Pentapetalae</taxon>
        <taxon>rosids</taxon>
        <taxon>malvids</taxon>
        <taxon>Myrtales</taxon>
        <taxon>Melastomataceae</taxon>
        <taxon>Melastomatoideae</taxon>
        <taxon>Melastomateae</taxon>
        <taxon>Melastoma</taxon>
    </lineage>
</organism>
<name>A0ACB9MS70_9MYRT</name>
<reference evidence="2" key="1">
    <citation type="journal article" date="2023" name="Front. Plant Sci.">
        <title>Chromosomal-level genome assembly of Melastoma candidum provides insights into trichome evolution.</title>
        <authorList>
            <person name="Zhong Y."/>
            <person name="Wu W."/>
            <person name="Sun C."/>
            <person name="Zou P."/>
            <person name="Liu Y."/>
            <person name="Dai S."/>
            <person name="Zhou R."/>
        </authorList>
    </citation>
    <scope>NUCLEOTIDE SEQUENCE [LARGE SCALE GENOMIC DNA]</scope>
</reference>
<comment type="caution">
    <text evidence="1">The sequence shown here is derived from an EMBL/GenBank/DDBJ whole genome shotgun (WGS) entry which is preliminary data.</text>
</comment>
<sequence>MIGLVFFLGFLLGLLSVLSLQFVLALALIRRLSRQTNSLLASANSPPCDLDSRQSLDFAKRKEGDVWILEMEGVPRNWIERIKREPSKKKEYVEVSPIKKRAIIKDHWLIVTEADGSPTIVQLKGCMIQAVSSTSLSSKKWAKKFPIKLENKSAAIYKGSKSFFIYLETSWEKESWCRALRLASSDDRERIYWFSKLQQDFRRYLTSLQEEYPSMTKSIMAATDSIDKEGYGDNSSSKVRTFWKKITKKVTKSNAENKLSWNSLSGREEKRMNEKYILNQDAVSDSGSSKGSLISKGPKPSKESNHFAQHAFSLPHSGSQSHTSNGSDVECDDKMGLDEGTQCWNLLISRLFFDAVNNEDIKKTLQARIQRTLSNMRAPSYIGEVICANIDTGNVPPYIHGMRVHSVDMNKSWAFDVDIEYSGGAILDVETRVEVSELGLDKDIVDPNLDANSGSISSDLLESFEVYSKQLNLVEDQDEDVEPLGGQNPKREALRISKGNLSTSVNKSRWKTIMNSIAKQVSQVPLSLRIRLASIRGTLRFQIKPPPSDQLWYGFTSMPDIEVCLESSVGEHKVTSSHIASYLINRFKASIRETVVLPNCESVCIPWMLAEKEDWIPRKAAPFIWLNQEVTRDDTPSPEKADNSPSREFKSKSERISRSPSGDQPEVKSLMPVKTEHVQTSTVDRTPQSSSVQELSAPLLSSDEPQDDLNSTWQSEVSVSRSPSRTSSLSEHQDPSGGNDDGRPRRVGRKARMLDLGKKMGEKLEEKRRHIEEKGRHIVEKMKGPQQ</sequence>
<proteinExistence type="predicted"/>
<evidence type="ECO:0000313" key="1">
    <source>
        <dbReference type="EMBL" id="KAI4326329.1"/>
    </source>
</evidence>
<keyword evidence="2" id="KW-1185">Reference proteome</keyword>
<gene>
    <name evidence="1" type="ORF">MLD38_031655</name>
</gene>
<dbReference type="EMBL" id="CM042888">
    <property type="protein sequence ID" value="KAI4326329.1"/>
    <property type="molecule type" value="Genomic_DNA"/>
</dbReference>
<evidence type="ECO:0000313" key="2">
    <source>
        <dbReference type="Proteomes" id="UP001057402"/>
    </source>
</evidence>
<accession>A0ACB9MS70</accession>
<dbReference type="Proteomes" id="UP001057402">
    <property type="component" value="Chromosome 9"/>
</dbReference>
<protein>
    <submittedName>
        <fullName evidence="1">Uncharacterized protein</fullName>
    </submittedName>
</protein>